<comment type="caution">
    <text evidence="1">The sequence shown here is derived from an EMBL/GenBank/DDBJ whole genome shotgun (WGS) entry which is preliminary data.</text>
</comment>
<name>A0A3N0XZ03_ANAGA</name>
<dbReference type="AlphaFoldDB" id="A0A3N0XZ03"/>
<evidence type="ECO:0000313" key="1">
    <source>
        <dbReference type="EMBL" id="ROK35675.1"/>
    </source>
</evidence>
<evidence type="ECO:0000313" key="2">
    <source>
        <dbReference type="Proteomes" id="UP000281406"/>
    </source>
</evidence>
<accession>A0A3N0XZ03</accession>
<protein>
    <submittedName>
        <fullName evidence="1">Uncharacterized protein</fullName>
    </submittedName>
</protein>
<organism evidence="1 2">
    <name type="scientific">Anabarilius grahami</name>
    <name type="common">Kanglang fish</name>
    <name type="synonym">Barilius grahami</name>
    <dbReference type="NCBI Taxonomy" id="495550"/>
    <lineage>
        <taxon>Eukaryota</taxon>
        <taxon>Metazoa</taxon>
        <taxon>Chordata</taxon>
        <taxon>Craniata</taxon>
        <taxon>Vertebrata</taxon>
        <taxon>Euteleostomi</taxon>
        <taxon>Actinopterygii</taxon>
        <taxon>Neopterygii</taxon>
        <taxon>Teleostei</taxon>
        <taxon>Ostariophysi</taxon>
        <taxon>Cypriniformes</taxon>
        <taxon>Xenocyprididae</taxon>
        <taxon>Xenocypridinae</taxon>
        <taxon>Xenocypridinae incertae sedis</taxon>
        <taxon>Anabarilius</taxon>
    </lineage>
</organism>
<keyword evidence="2" id="KW-1185">Reference proteome</keyword>
<reference evidence="1 2" key="1">
    <citation type="submission" date="2018-10" db="EMBL/GenBank/DDBJ databases">
        <title>Genome assembly for a Yunnan-Guizhou Plateau 3E fish, Anabarilius grahami (Regan), and its evolutionary and genetic applications.</title>
        <authorList>
            <person name="Jiang W."/>
        </authorList>
    </citation>
    <scope>NUCLEOTIDE SEQUENCE [LARGE SCALE GENOMIC DNA]</scope>
    <source>
        <strain evidence="1">AG-KIZ</strain>
        <tissue evidence="1">Muscle</tissue>
    </source>
</reference>
<dbReference type="Proteomes" id="UP000281406">
    <property type="component" value="Unassembled WGS sequence"/>
</dbReference>
<proteinExistence type="predicted"/>
<sequence>MKDKSTQRTQRTSCTPVLWSGADLPSNVSRCIRQNTITTIPQFHPPSAATLKVRFGTCGSAVCLKVMTLPCLLLCASACTKCHITVQKDEMPQECRSPCLPASTVAPRF</sequence>
<dbReference type="EMBL" id="RJVU01057109">
    <property type="protein sequence ID" value="ROK35675.1"/>
    <property type="molecule type" value="Genomic_DNA"/>
</dbReference>
<gene>
    <name evidence="1" type="ORF">DPX16_17418</name>
</gene>